<organism evidence="2 3">
    <name type="scientific">Microbulbifer bruguierae</name>
    <dbReference type="NCBI Taxonomy" id="3029061"/>
    <lineage>
        <taxon>Bacteria</taxon>
        <taxon>Pseudomonadati</taxon>
        <taxon>Pseudomonadota</taxon>
        <taxon>Gammaproteobacteria</taxon>
        <taxon>Cellvibrionales</taxon>
        <taxon>Microbulbiferaceae</taxon>
        <taxon>Microbulbifer</taxon>
    </lineage>
</organism>
<gene>
    <name evidence="2" type="ORF">PVT68_11825</name>
</gene>
<feature type="signal peptide" evidence="1">
    <location>
        <begin position="1"/>
        <end position="21"/>
    </location>
</feature>
<dbReference type="Proteomes" id="UP001236500">
    <property type="component" value="Chromosome"/>
</dbReference>
<dbReference type="EMBL" id="CP118605">
    <property type="protein sequence ID" value="WGL15457.1"/>
    <property type="molecule type" value="Genomic_DNA"/>
</dbReference>
<accession>A0ABY8NBK4</accession>
<protein>
    <submittedName>
        <fullName evidence="2">Uncharacterized protein</fullName>
    </submittedName>
</protein>
<name>A0ABY8NBK4_9GAMM</name>
<evidence type="ECO:0000256" key="1">
    <source>
        <dbReference type="SAM" id="SignalP"/>
    </source>
</evidence>
<feature type="chain" id="PRO_5047116529" evidence="1">
    <location>
        <begin position="22"/>
        <end position="227"/>
    </location>
</feature>
<keyword evidence="3" id="KW-1185">Reference proteome</keyword>
<keyword evidence="1" id="KW-0732">Signal</keyword>
<sequence>MNISSAPTTLFSLLLSTVLSASPVSAQSLFSSSDKPVPTITLAKAEILADIPTPMQGNDINALLAQAAGGGLSAAKEASSRAFSAQLRSKLDNGLRTLLTEEEVPVGTDSGALTLHHAVDIAVIKQLSGLDNRGDYEIEQGNLSASGDFHLRLQAPDGALLIDKHLDIADLRLKGNYEIRTPLGDGTIEDDTEAQLTVLCDTLVKRILDRIDGDLKASNLQKLATSQ</sequence>
<proteinExistence type="predicted"/>
<dbReference type="RefSeq" id="WP_280318292.1">
    <property type="nucleotide sequence ID" value="NZ_CP118605.1"/>
</dbReference>
<reference evidence="2 3" key="1">
    <citation type="submission" date="2023-02" db="EMBL/GenBank/DDBJ databases">
        <title>Description and genomic characterization of Microbulbifer bruguierae sp. nov., isolated from the sediment of mangrove plant Bruguiera sexangula.</title>
        <authorList>
            <person name="Long M."/>
        </authorList>
    </citation>
    <scope>NUCLEOTIDE SEQUENCE [LARGE SCALE GENOMIC DNA]</scope>
    <source>
        <strain evidence="2 3">H12</strain>
    </source>
</reference>
<evidence type="ECO:0000313" key="3">
    <source>
        <dbReference type="Proteomes" id="UP001236500"/>
    </source>
</evidence>
<evidence type="ECO:0000313" key="2">
    <source>
        <dbReference type="EMBL" id="WGL15457.1"/>
    </source>
</evidence>